<dbReference type="Gene3D" id="2.170.220.10">
    <property type="match status" value="1"/>
</dbReference>
<dbReference type="InterPro" id="IPR014758">
    <property type="entry name" value="Met-tRNA_synth"/>
</dbReference>
<feature type="domain" description="Methionyl/Leucyl tRNA synthetase" evidence="7">
    <location>
        <begin position="1"/>
        <end position="292"/>
    </location>
</feature>
<protein>
    <recommendedName>
        <fullName evidence="7">Methionyl/Leucyl tRNA synthetase domain-containing protein</fullName>
    </recommendedName>
</protein>
<organism evidence="8">
    <name type="scientific">marine sediment metagenome</name>
    <dbReference type="NCBI Taxonomy" id="412755"/>
    <lineage>
        <taxon>unclassified sequences</taxon>
        <taxon>metagenomes</taxon>
        <taxon>ecological metagenomes</taxon>
    </lineage>
</organism>
<evidence type="ECO:0000256" key="1">
    <source>
        <dbReference type="ARBA" id="ARBA00022598"/>
    </source>
</evidence>
<dbReference type="Gene3D" id="3.40.50.620">
    <property type="entry name" value="HUPs"/>
    <property type="match status" value="1"/>
</dbReference>
<dbReference type="GO" id="GO:0005524">
    <property type="term" value="F:ATP binding"/>
    <property type="evidence" value="ECO:0007669"/>
    <property type="project" value="UniProtKB-KW"/>
</dbReference>
<keyword evidence="2" id="KW-0547">Nucleotide-binding</keyword>
<dbReference type="PANTHER" id="PTHR45765:SF1">
    <property type="entry name" value="METHIONINE--TRNA LIGASE, CYTOPLASMIC"/>
    <property type="match status" value="1"/>
</dbReference>
<keyword evidence="4" id="KW-0648">Protein biosynthesis</keyword>
<evidence type="ECO:0000256" key="3">
    <source>
        <dbReference type="ARBA" id="ARBA00022840"/>
    </source>
</evidence>
<evidence type="ECO:0000313" key="8">
    <source>
        <dbReference type="EMBL" id="GAI82618.1"/>
    </source>
</evidence>
<evidence type="ECO:0000256" key="2">
    <source>
        <dbReference type="ARBA" id="ARBA00022741"/>
    </source>
</evidence>
<dbReference type="InterPro" id="IPR015413">
    <property type="entry name" value="Methionyl/Leucyl_tRNA_Synth"/>
</dbReference>
<dbReference type="NCBIfam" id="TIGR00398">
    <property type="entry name" value="metG"/>
    <property type="match status" value="1"/>
</dbReference>
<dbReference type="SUPFAM" id="SSF57770">
    <property type="entry name" value="Methionyl-tRNA synthetase (MetRS), Zn-domain"/>
    <property type="match status" value="1"/>
</dbReference>
<feature type="non-terminal residue" evidence="8">
    <location>
        <position position="1"/>
    </location>
</feature>
<evidence type="ECO:0000256" key="6">
    <source>
        <dbReference type="ARBA" id="ARBA00047364"/>
    </source>
</evidence>
<dbReference type="GO" id="GO:0006431">
    <property type="term" value="P:methionyl-tRNA aminoacylation"/>
    <property type="evidence" value="ECO:0007669"/>
    <property type="project" value="InterPro"/>
</dbReference>
<dbReference type="InterPro" id="IPR023458">
    <property type="entry name" value="Met-tRNA_ligase_1"/>
</dbReference>
<accession>X1RPP1</accession>
<dbReference type="EMBL" id="BARW01015009">
    <property type="protein sequence ID" value="GAI82618.1"/>
    <property type="molecule type" value="Genomic_DNA"/>
</dbReference>
<dbReference type="GO" id="GO:0005829">
    <property type="term" value="C:cytosol"/>
    <property type="evidence" value="ECO:0007669"/>
    <property type="project" value="TreeGrafter"/>
</dbReference>
<evidence type="ECO:0000259" key="7">
    <source>
        <dbReference type="Pfam" id="PF09334"/>
    </source>
</evidence>
<evidence type="ECO:0000256" key="4">
    <source>
        <dbReference type="ARBA" id="ARBA00022917"/>
    </source>
</evidence>
<dbReference type="GO" id="GO:0004825">
    <property type="term" value="F:methionine-tRNA ligase activity"/>
    <property type="evidence" value="ECO:0007669"/>
    <property type="project" value="UniProtKB-EC"/>
</dbReference>
<name>X1RPP1_9ZZZZ</name>
<keyword evidence="1" id="KW-0436">Ligase</keyword>
<dbReference type="PANTHER" id="PTHR45765">
    <property type="entry name" value="METHIONINE--TRNA LIGASE"/>
    <property type="match status" value="1"/>
</dbReference>
<reference evidence="8" key="1">
    <citation type="journal article" date="2014" name="Front. Microbiol.">
        <title>High frequency of phylogenetically diverse reductive dehalogenase-homologous genes in deep subseafloor sedimentary metagenomes.</title>
        <authorList>
            <person name="Kawai M."/>
            <person name="Futagami T."/>
            <person name="Toyoda A."/>
            <person name="Takaki Y."/>
            <person name="Nishi S."/>
            <person name="Hori S."/>
            <person name="Arai W."/>
            <person name="Tsubouchi T."/>
            <person name="Morono Y."/>
            <person name="Uchiyama I."/>
            <person name="Ito T."/>
            <person name="Fujiyama A."/>
            <person name="Inagaki F."/>
            <person name="Takami H."/>
        </authorList>
    </citation>
    <scope>NUCLEOTIDE SEQUENCE</scope>
    <source>
        <strain evidence="8">Expedition CK06-06</strain>
    </source>
</reference>
<dbReference type="InterPro" id="IPR033911">
    <property type="entry name" value="MetRS_core"/>
</dbReference>
<dbReference type="SUPFAM" id="SSF52374">
    <property type="entry name" value="Nucleotidylyl transferase"/>
    <property type="match status" value="1"/>
</dbReference>
<comment type="caution">
    <text evidence="8">The sequence shown here is derived from an EMBL/GenBank/DDBJ whole genome shotgun (WGS) entry which is preliminary data.</text>
</comment>
<dbReference type="AlphaFoldDB" id="X1RPP1"/>
<dbReference type="Pfam" id="PF09334">
    <property type="entry name" value="tRNA-synt_1g"/>
    <property type="match status" value="1"/>
</dbReference>
<dbReference type="InterPro" id="IPR029038">
    <property type="entry name" value="MetRS_Zn"/>
</dbReference>
<proteinExistence type="predicted"/>
<comment type="catalytic activity">
    <reaction evidence="6">
        <text>tRNA(Met) + L-methionine + ATP = L-methionyl-tRNA(Met) + AMP + diphosphate</text>
        <dbReference type="Rhea" id="RHEA:13481"/>
        <dbReference type="Rhea" id="RHEA-COMP:9667"/>
        <dbReference type="Rhea" id="RHEA-COMP:9698"/>
        <dbReference type="ChEBI" id="CHEBI:30616"/>
        <dbReference type="ChEBI" id="CHEBI:33019"/>
        <dbReference type="ChEBI" id="CHEBI:57844"/>
        <dbReference type="ChEBI" id="CHEBI:78442"/>
        <dbReference type="ChEBI" id="CHEBI:78530"/>
        <dbReference type="ChEBI" id="CHEBI:456215"/>
        <dbReference type="EC" id="6.1.1.10"/>
    </reaction>
</comment>
<keyword evidence="3" id="KW-0067">ATP-binding</keyword>
<keyword evidence="5" id="KW-0030">Aminoacyl-tRNA synthetase</keyword>
<sequence>YANGPLHLGQIAGAYLPADIFARYHRIKGNEVLMVSGSDQHGTPITIKAEQEGKKPGEVVARYHQQFLDSWQKLGISFDLFTTTGTTNHASVVQDIFLTLLDRGYLYKETVSQPFCPQCQRFLPDRYIEGTCPYCYSPGARGDQCDQCNKPLSPAELIDPHCRLCSTTPIFRDSEHFFLKLSAFSDKLFTWVEQQRNHWRPNALNLSMRYLKEGLKDRAITRDIEWGVPVPIDGYENKRIYVWFEAVIGYLSAAKEWAKLSGDEEKWRSFWQGDEVKSYYFIGKDNIPFHTL</sequence>
<dbReference type="InterPro" id="IPR014729">
    <property type="entry name" value="Rossmann-like_a/b/a_fold"/>
</dbReference>
<gene>
    <name evidence="8" type="ORF">S12H4_26454</name>
</gene>
<feature type="non-terminal residue" evidence="8">
    <location>
        <position position="292"/>
    </location>
</feature>
<evidence type="ECO:0000256" key="5">
    <source>
        <dbReference type="ARBA" id="ARBA00023146"/>
    </source>
</evidence>
<dbReference type="PRINTS" id="PR01041">
    <property type="entry name" value="TRNASYNTHMET"/>
</dbReference>